<sequence>RQKKKKHRQFFCSDRGIFFLIPNKKIIVKVQVMTALFGRKKKLIINEPDPEYQVIYLGNVLTPIAKNELDKPLALIWRTYSSHTRPDLPMALKVTAAGLKARTKQQGLTEYWAHRILAVISQKYPPKFIH</sequence>
<evidence type="ECO:0000259" key="1">
    <source>
        <dbReference type="Pfam" id="PF14719"/>
    </source>
</evidence>
<dbReference type="InterPro" id="IPR006020">
    <property type="entry name" value="PTB/PI_dom"/>
</dbReference>
<protein>
    <submittedName>
        <fullName evidence="3">PID domain-containing protein</fullName>
    </submittedName>
</protein>
<name>A0A915KIV6_ROMCU</name>
<dbReference type="WBParaSite" id="nRc.2.0.1.t37931-RA">
    <property type="protein sequence ID" value="nRc.2.0.1.t37931-RA"/>
    <property type="gene ID" value="nRc.2.0.1.g37931"/>
</dbReference>
<feature type="domain" description="PID" evidence="1">
    <location>
        <begin position="51"/>
        <end position="126"/>
    </location>
</feature>
<evidence type="ECO:0000313" key="3">
    <source>
        <dbReference type="WBParaSite" id="nRc.2.0.1.t37931-RA"/>
    </source>
</evidence>
<dbReference type="Proteomes" id="UP000887565">
    <property type="component" value="Unplaced"/>
</dbReference>
<dbReference type="AlphaFoldDB" id="A0A915KIV6"/>
<keyword evidence="2" id="KW-1185">Reference proteome</keyword>
<accession>A0A915KIV6</accession>
<organism evidence="2 3">
    <name type="scientific">Romanomermis culicivorax</name>
    <name type="common">Nematode worm</name>
    <dbReference type="NCBI Taxonomy" id="13658"/>
    <lineage>
        <taxon>Eukaryota</taxon>
        <taxon>Metazoa</taxon>
        <taxon>Ecdysozoa</taxon>
        <taxon>Nematoda</taxon>
        <taxon>Enoplea</taxon>
        <taxon>Dorylaimia</taxon>
        <taxon>Mermithida</taxon>
        <taxon>Mermithoidea</taxon>
        <taxon>Mermithidae</taxon>
        <taxon>Romanomermis</taxon>
    </lineage>
</organism>
<proteinExistence type="predicted"/>
<reference evidence="3" key="1">
    <citation type="submission" date="2022-11" db="UniProtKB">
        <authorList>
            <consortium name="WormBaseParasite"/>
        </authorList>
    </citation>
    <scope>IDENTIFICATION</scope>
</reference>
<dbReference type="Pfam" id="PF14719">
    <property type="entry name" value="PID_2"/>
    <property type="match status" value="1"/>
</dbReference>
<evidence type="ECO:0000313" key="2">
    <source>
        <dbReference type="Proteomes" id="UP000887565"/>
    </source>
</evidence>